<evidence type="ECO:0000259" key="1">
    <source>
        <dbReference type="Pfam" id="PF20795"/>
    </source>
</evidence>
<dbReference type="Gene3D" id="3.10.450.50">
    <property type="match status" value="1"/>
</dbReference>
<keyword evidence="3" id="KW-1185">Reference proteome</keyword>
<reference evidence="2 3" key="1">
    <citation type="submission" date="2018-05" db="EMBL/GenBank/DDBJ databases">
        <title>Genomic Encyclopedia of Type Strains, Phase IV (KMG-IV): sequencing the most valuable type-strain genomes for metagenomic binning, comparative biology and taxonomic classification.</title>
        <authorList>
            <person name="Goeker M."/>
        </authorList>
    </citation>
    <scope>NUCLEOTIDE SEQUENCE [LARGE SCALE GENOMIC DNA]</scope>
    <source>
        <strain evidence="2 3">DSM 29661</strain>
    </source>
</reference>
<dbReference type="RefSeq" id="WP_110390688.1">
    <property type="nucleotide sequence ID" value="NZ_QJKI01000008.1"/>
</dbReference>
<feature type="domain" description="DUF6841" evidence="1">
    <location>
        <begin position="12"/>
        <end position="129"/>
    </location>
</feature>
<name>A0A318L135_9NEIS</name>
<proteinExistence type="predicted"/>
<comment type="caution">
    <text evidence="2">The sequence shown here is derived from an EMBL/GenBank/DDBJ whole genome shotgun (WGS) entry which is preliminary data.</text>
</comment>
<dbReference type="EMBL" id="QJKI01000008">
    <property type="protein sequence ID" value="PXX79243.1"/>
    <property type="molecule type" value="Genomic_DNA"/>
</dbReference>
<dbReference type="Proteomes" id="UP000247555">
    <property type="component" value="Unassembled WGS sequence"/>
</dbReference>
<dbReference type="Pfam" id="PF20795">
    <property type="entry name" value="DUF6841"/>
    <property type="match status" value="1"/>
</dbReference>
<dbReference type="InterPro" id="IPR049219">
    <property type="entry name" value="DUF6841"/>
</dbReference>
<accession>A0A318L135</accession>
<gene>
    <name evidence="2" type="ORF">DFR34_108139</name>
</gene>
<dbReference type="InterPro" id="IPR032710">
    <property type="entry name" value="NTF2-like_dom_sf"/>
</dbReference>
<sequence>MTSPTPLHLHQDIHRWLTAYQAAFEHLDATAVAAFWQAPTLALDSQDARVCVDAEALTTAFTAAIDQLRLAGLRTAHWQLDQVRALGEGLADCVVRWWLRDAAGQLIKTLHNVYVLRRTEHDWKVAAVYLLEPGQSILSMTPIGDGIPSP</sequence>
<dbReference type="SUPFAM" id="SSF54427">
    <property type="entry name" value="NTF2-like"/>
    <property type="match status" value="1"/>
</dbReference>
<evidence type="ECO:0000313" key="2">
    <source>
        <dbReference type="EMBL" id="PXX79243.1"/>
    </source>
</evidence>
<protein>
    <recommendedName>
        <fullName evidence="1">DUF6841 domain-containing protein</fullName>
    </recommendedName>
</protein>
<dbReference type="AlphaFoldDB" id="A0A318L135"/>
<evidence type="ECO:0000313" key="3">
    <source>
        <dbReference type="Proteomes" id="UP000247555"/>
    </source>
</evidence>
<organism evidence="2 3">
    <name type="scientific">Rivihabitans pingtungensis</name>
    <dbReference type="NCBI Taxonomy" id="1054498"/>
    <lineage>
        <taxon>Bacteria</taxon>
        <taxon>Pseudomonadati</taxon>
        <taxon>Pseudomonadota</taxon>
        <taxon>Betaproteobacteria</taxon>
        <taxon>Neisseriales</taxon>
        <taxon>Aquaspirillaceae</taxon>
        <taxon>Rivihabitans</taxon>
    </lineage>
</organism>